<dbReference type="EMBL" id="CAJZBQ010000002">
    <property type="protein sequence ID" value="CAG9310635.1"/>
    <property type="molecule type" value="Genomic_DNA"/>
</dbReference>
<keyword evidence="1" id="KW-1133">Transmembrane helix</keyword>
<reference evidence="2" key="1">
    <citation type="submission" date="2021-09" db="EMBL/GenBank/DDBJ databases">
        <authorList>
            <consortium name="AG Swart"/>
            <person name="Singh M."/>
            <person name="Singh A."/>
            <person name="Seah K."/>
            <person name="Emmerich C."/>
        </authorList>
    </citation>
    <scope>NUCLEOTIDE SEQUENCE</scope>
    <source>
        <strain evidence="2">ATCC30299</strain>
    </source>
</reference>
<dbReference type="AlphaFoldDB" id="A0AAU9I9M6"/>
<keyword evidence="3" id="KW-1185">Reference proteome</keyword>
<accession>A0AAU9I9M6</accession>
<proteinExistence type="predicted"/>
<evidence type="ECO:0000256" key="1">
    <source>
        <dbReference type="SAM" id="Phobius"/>
    </source>
</evidence>
<sequence>MRYHAHLMCMSCMTRRGLSWPIGIPAVEFEKQTAIVSWNRNRNFKYNYFAILFFLCLHYWIVCWCVIMIWSVARIVKYTLFVTNKE</sequence>
<protein>
    <submittedName>
        <fullName evidence="2">Uncharacterized protein</fullName>
    </submittedName>
</protein>
<evidence type="ECO:0000313" key="2">
    <source>
        <dbReference type="EMBL" id="CAG9310635.1"/>
    </source>
</evidence>
<feature type="transmembrane region" description="Helical" evidence="1">
    <location>
        <begin position="48"/>
        <end position="73"/>
    </location>
</feature>
<keyword evidence="1" id="KW-0472">Membrane</keyword>
<comment type="caution">
    <text evidence="2">The sequence shown here is derived from an EMBL/GenBank/DDBJ whole genome shotgun (WGS) entry which is preliminary data.</text>
</comment>
<organism evidence="2 3">
    <name type="scientific">Blepharisma stoltei</name>
    <dbReference type="NCBI Taxonomy" id="1481888"/>
    <lineage>
        <taxon>Eukaryota</taxon>
        <taxon>Sar</taxon>
        <taxon>Alveolata</taxon>
        <taxon>Ciliophora</taxon>
        <taxon>Postciliodesmatophora</taxon>
        <taxon>Heterotrichea</taxon>
        <taxon>Heterotrichida</taxon>
        <taxon>Blepharismidae</taxon>
        <taxon>Blepharisma</taxon>
    </lineage>
</organism>
<dbReference type="Proteomes" id="UP001162131">
    <property type="component" value="Unassembled WGS sequence"/>
</dbReference>
<keyword evidence="1" id="KW-0812">Transmembrane</keyword>
<name>A0AAU9I9M6_9CILI</name>
<gene>
    <name evidence="2" type="ORF">BSTOLATCC_MIC1477</name>
</gene>
<evidence type="ECO:0000313" key="3">
    <source>
        <dbReference type="Proteomes" id="UP001162131"/>
    </source>
</evidence>